<reference evidence="1" key="1">
    <citation type="submission" date="2025-08" db="UniProtKB">
        <authorList>
            <consortium name="Ensembl"/>
        </authorList>
    </citation>
    <scope>IDENTIFICATION</scope>
</reference>
<accession>A0A3B3RHA1</accession>
<dbReference type="Proteomes" id="UP000261540">
    <property type="component" value="Unplaced"/>
</dbReference>
<sequence>MEREAYIIAELPILKNWTIFGQETYGLVLLSWFSQNAILLDNNGMREQNQGTLTTENSYGFHYFRNWEYLLDSLQNQEGCTYYTGGNLRFHRTQESLRNYVNNNHLSDVNWNLWNQINSHRIIVRINPFNYIDEVYITQHHNYETNLSSYNPSCTYRIGIQLIREISNMCPLDLLSRHRNYYSE</sequence>
<proteinExistence type="predicted"/>
<protein>
    <submittedName>
        <fullName evidence="1">Uncharacterized protein</fullName>
    </submittedName>
</protein>
<dbReference type="AlphaFoldDB" id="A0A3B3RHA1"/>
<reference evidence="1" key="2">
    <citation type="submission" date="2025-09" db="UniProtKB">
        <authorList>
            <consortium name="Ensembl"/>
        </authorList>
    </citation>
    <scope>IDENTIFICATION</scope>
</reference>
<name>A0A3B3RHA1_9TELE</name>
<keyword evidence="2" id="KW-1185">Reference proteome</keyword>
<organism evidence="1 2">
    <name type="scientific">Paramormyrops kingsleyae</name>
    <dbReference type="NCBI Taxonomy" id="1676925"/>
    <lineage>
        <taxon>Eukaryota</taxon>
        <taxon>Metazoa</taxon>
        <taxon>Chordata</taxon>
        <taxon>Craniata</taxon>
        <taxon>Vertebrata</taxon>
        <taxon>Euteleostomi</taxon>
        <taxon>Actinopterygii</taxon>
        <taxon>Neopterygii</taxon>
        <taxon>Teleostei</taxon>
        <taxon>Osteoglossocephala</taxon>
        <taxon>Osteoglossomorpha</taxon>
        <taxon>Osteoglossiformes</taxon>
        <taxon>Mormyridae</taxon>
        <taxon>Paramormyrops</taxon>
    </lineage>
</organism>
<dbReference type="PANTHER" id="PTHR38706">
    <property type="entry name" value="SI:CH211-198C19.1-RELATED"/>
    <property type="match status" value="1"/>
</dbReference>
<evidence type="ECO:0000313" key="2">
    <source>
        <dbReference type="Proteomes" id="UP000261540"/>
    </source>
</evidence>
<dbReference type="PANTHER" id="PTHR38706:SF2">
    <property type="match status" value="1"/>
</dbReference>
<dbReference type="Ensembl" id="ENSPKIT00000042515.1">
    <property type="protein sequence ID" value="ENSPKIP00000017992.1"/>
    <property type="gene ID" value="ENSPKIG00000003710.1"/>
</dbReference>
<dbReference type="STRING" id="1676925.ENSPKIP00000017992"/>
<evidence type="ECO:0000313" key="1">
    <source>
        <dbReference type="Ensembl" id="ENSPKIP00000017992.1"/>
    </source>
</evidence>